<dbReference type="EMBL" id="JAWWNJ010000049">
    <property type="protein sequence ID" value="KAK7016967.1"/>
    <property type="molecule type" value="Genomic_DNA"/>
</dbReference>
<dbReference type="Pfam" id="PF18758">
    <property type="entry name" value="KDZ"/>
    <property type="match status" value="1"/>
</dbReference>
<dbReference type="Proteomes" id="UP001362999">
    <property type="component" value="Unassembled WGS sequence"/>
</dbReference>
<evidence type="ECO:0000259" key="2">
    <source>
        <dbReference type="Pfam" id="PF18803"/>
    </source>
</evidence>
<protein>
    <submittedName>
        <fullName evidence="3">CxC2 domain-containing protein</fullName>
    </submittedName>
</protein>
<feature type="region of interest" description="Disordered" evidence="1">
    <location>
        <begin position="1"/>
        <end position="109"/>
    </location>
</feature>
<evidence type="ECO:0000256" key="1">
    <source>
        <dbReference type="SAM" id="MobiDB-lite"/>
    </source>
</evidence>
<name>A0AAW0AV46_9AGAR</name>
<organism evidence="3 4">
    <name type="scientific">Favolaschia claudopus</name>
    <dbReference type="NCBI Taxonomy" id="2862362"/>
    <lineage>
        <taxon>Eukaryota</taxon>
        <taxon>Fungi</taxon>
        <taxon>Dikarya</taxon>
        <taxon>Basidiomycota</taxon>
        <taxon>Agaricomycotina</taxon>
        <taxon>Agaricomycetes</taxon>
        <taxon>Agaricomycetidae</taxon>
        <taxon>Agaricales</taxon>
        <taxon>Marasmiineae</taxon>
        <taxon>Mycenaceae</taxon>
        <taxon>Favolaschia</taxon>
    </lineage>
</organism>
<gene>
    <name evidence="3" type="ORF">R3P38DRAFT_3321024</name>
</gene>
<keyword evidence="4" id="KW-1185">Reference proteome</keyword>
<dbReference type="Pfam" id="PF18803">
    <property type="entry name" value="CxC2"/>
    <property type="match status" value="1"/>
</dbReference>
<dbReference type="InterPro" id="IPR040521">
    <property type="entry name" value="KDZ"/>
</dbReference>
<reference evidence="3 4" key="1">
    <citation type="journal article" date="2024" name="J Genomics">
        <title>Draft genome sequencing and assembly of Favolaschia claudopus CIRM-BRFM 2984 isolated from oak limbs.</title>
        <authorList>
            <person name="Navarro D."/>
            <person name="Drula E."/>
            <person name="Chaduli D."/>
            <person name="Cazenave R."/>
            <person name="Ahrendt S."/>
            <person name="Wang J."/>
            <person name="Lipzen A."/>
            <person name="Daum C."/>
            <person name="Barry K."/>
            <person name="Grigoriev I.V."/>
            <person name="Favel A."/>
            <person name="Rosso M.N."/>
            <person name="Martin F."/>
        </authorList>
    </citation>
    <scope>NUCLEOTIDE SEQUENCE [LARGE SCALE GENOMIC DNA]</scope>
    <source>
        <strain evidence="3 4">CIRM-BRFM 2984</strain>
    </source>
</reference>
<dbReference type="PANTHER" id="PTHR33096:SF1">
    <property type="entry name" value="CXC1-LIKE CYSTEINE CLUSTER ASSOCIATED WITH KDZ TRANSPOSASES DOMAIN-CONTAINING PROTEIN"/>
    <property type="match status" value="1"/>
</dbReference>
<evidence type="ECO:0000313" key="4">
    <source>
        <dbReference type="Proteomes" id="UP001362999"/>
    </source>
</evidence>
<feature type="compositionally biased region" description="Acidic residues" evidence="1">
    <location>
        <begin position="84"/>
        <end position="97"/>
    </location>
</feature>
<dbReference type="PANTHER" id="PTHR33096">
    <property type="entry name" value="CXC2 DOMAIN-CONTAINING PROTEIN"/>
    <property type="match status" value="1"/>
</dbReference>
<feature type="compositionally biased region" description="Basic and acidic residues" evidence="1">
    <location>
        <begin position="13"/>
        <end position="43"/>
    </location>
</feature>
<dbReference type="InterPro" id="IPR041457">
    <property type="entry name" value="CxC2_KDZ-assoc"/>
</dbReference>
<evidence type="ECO:0000313" key="3">
    <source>
        <dbReference type="EMBL" id="KAK7016967.1"/>
    </source>
</evidence>
<feature type="domain" description="CxC2-like cysteine cluster KDZ transposase-associated" evidence="2">
    <location>
        <begin position="168"/>
        <end position="264"/>
    </location>
</feature>
<proteinExistence type="predicted"/>
<feature type="compositionally biased region" description="Basic and acidic residues" evidence="1">
    <location>
        <begin position="98"/>
        <end position="109"/>
    </location>
</feature>
<sequence>MTSLNISPTRPGAWRDRSDSFVDFESRGTDTTRDTELRASRDGRRVHRVAMNVQAKRRRLHPSELDDSFGSWVPLREDSGPLAMEEETGEEDGEEGSGGEKRKRYDSSDDPMKVWRPMSGFFLDELLRREGLGSLGSVDRCPCCSVDLDDGASRLRCMDCGGFMQCGAGHGGFRCPRPAPKERDMVVMHFPKIHCVKIRYCGCDLSDYSNNLQQLLRHGWYPATTVDPATCATLATLKIFRLLNVIGNLTVHDFIKTVERATDGGGVNSVPDRYKSFGLMSRQFAFLQRLMRAGRGHDEDGMEGTKEGQCAVLCWACPHDGMNLPEGWRDVDPEFQFLFILVVAMDANYRMRNRLRANEKDDPPLGSGWGYLVEETQYHEHLRGYVGEEDVSTCVAFQALLQKDTRVTTGLRCSGVGGVVCARHEVVRPQGLGDLQKGERYANMDYILLCSLLGVTAMFLAISYDIACQWRIKFPQRLREMPERLQLDLAKITVLFALPVWHAAAHERNCQVQNSLSYTAGVGRTDGEGIERVWSRVNGLGWATREKGRGGRADAIEDAVDHLNFEKNVNLGTTLPRKLVVAIDERDRQVASFRQVDETLEEEVRKEWQGIIDSWQKDRTAKNPYATADESREFSAAAIRVKLAQEELEEAAAGEERLHATSMSAFIVAGLQLEKDQLRIRRELKGRPLLVADQTERVAQLRRSFFVKLARFRKVQTVYMAAAAEQQLQDEEERDPELLAPQAEDVKIYLPSELPARRRECCGVQLREKEARLRRGVLRDCVAKLRRSLLAKRHLVDWREGAVGQRGTTRAATLVQRVEERIEWVGKEYKRSREALVALVGVEECEWRELRSEDLRVEEELEEDSAARRRLGLTSGGGPGEDEGELRDAVRVEWSKAKARKDRWVEEVALLREEMRRVLRFLAWQAGWWEERALSRREVKEDVRAGMSAYAARQASMARHIGRRFRSAWDTSASEAVRAAVEEDRVAEGSIEV</sequence>
<comment type="caution">
    <text evidence="3">The sequence shown here is derived from an EMBL/GenBank/DDBJ whole genome shotgun (WGS) entry which is preliminary data.</text>
</comment>
<dbReference type="AlphaFoldDB" id="A0AAW0AV46"/>
<accession>A0AAW0AV46</accession>